<name>A0A1B7TGB2_9ASCO</name>
<evidence type="ECO:0000313" key="2">
    <source>
        <dbReference type="EMBL" id="OBA27771.1"/>
    </source>
</evidence>
<dbReference type="EMBL" id="LXPE01000006">
    <property type="protein sequence ID" value="OBA27771.1"/>
    <property type="molecule type" value="Genomic_DNA"/>
</dbReference>
<dbReference type="GO" id="GO:0055088">
    <property type="term" value="P:lipid homeostasis"/>
    <property type="evidence" value="ECO:0007669"/>
    <property type="project" value="TreeGrafter"/>
</dbReference>
<dbReference type="Pfam" id="PF00561">
    <property type="entry name" value="Abhydrolase_1"/>
    <property type="match status" value="1"/>
</dbReference>
<dbReference type="InterPro" id="IPR029058">
    <property type="entry name" value="AB_hydrolase_fold"/>
</dbReference>
<dbReference type="PANTHER" id="PTHR42886:SF23">
    <property type="entry name" value="1-ACYLGLYCEROL-3-PHOSPHATE O-ACYLTRANSFERASE ICT1-RELATED"/>
    <property type="match status" value="1"/>
</dbReference>
<dbReference type="Proteomes" id="UP000092321">
    <property type="component" value="Unassembled WGS sequence"/>
</dbReference>
<evidence type="ECO:0000313" key="3">
    <source>
        <dbReference type="Proteomes" id="UP000092321"/>
    </source>
</evidence>
<evidence type="ECO:0000259" key="1">
    <source>
        <dbReference type="Pfam" id="PF00561"/>
    </source>
</evidence>
<dbReference type="PANTHER" id="PTHR42886">
    <property type="entry name" value="RE40534P-RELATED"/>
    <property type="match status" value="1"/>
</dbReference>
<dbReference type="AlphaFoldDB" id="A0A1B7TGB2"/>
<proteinExistence type="predicted"/>
<feature type="domain" description="AB hydrolase-1" evidence="1">
    <location>
        <begin position="125"/>
        <end position="473"/>
    </location>
</feature>
<dbReference type="SUPFAM" id="SSF53474">
    <property type="entry name" value="alpha/beta-Hydrolases"/>
    <property type="match status" value="1"/>
</dbReference>
<dbReference type="OrthoDB" id="7457040at2759"/>
<dbReference type="GO" id="GO:0042171">
    <property type="term" value="F:lysophosphatidic acid acyltransferase activity"/>
    <property type="evidence" value="ECO:0007669"/>
    <property type="project" value="TreeGrafter"/>
</dbReference>
<dbReference type="GO" id="GO:0006654">
    <property type="term" value="P:phosphatidic acid biosynthetic process"/>
    <property type="evidence" value="ECO:0007669"/>
    <property type="project" value="TreeGrafter"/>
</dbReference>
<dbReference type="Gene3D" id="3.40.50.1820">
    <property type="entry name" value="alpha/beta hydrolase"/>
    <property type="match status" value="2"/>
</dbReference>
<dbReference type="GO" id="GO:0035965">
    <property type="term" value="P:cardiolipin acyl-chain remodeling"/>
    <property type="evidence" value="ECO:0007669"/>
    <property type="project" value="TreeGrafter"/>
</dbReference>
<comment type="caution">
    <text evidence="2">The sequence shown here is derived from an EMBL/GenBank/DDBJ whole genome shotgun (WGS) entry which is preliminary data.</text>
</comment>
<gene>
    <name evidence="2" type="ORF">HANVADRAFT_51894</name>
</gene>
<accession>A0A1B7TGB2</accession>
<dbReference type="GO" id="GO:0004623">
    <property type="term" value="F:phospholipase A2 activity"/>
    <property type="evidence" value="ECO:0007669"/>
    <property type="project" value="TreeGrafter"/>
</dbReference>
<organism evidence="2 3">
    <name type="scientific">Hanseniaspora valbyensis NRRL Y-1626</name>
    <dbReference type="NCBI Taxonomy" id="766949"/>
    <lineage>
        <taxon>Eukaryota</taxon>
        <taxon>Fungi</taxon>
        <taxon>Dikarya</taxon>
        <taxon>Ascomycota</taxon>
        <taxon>Saccharomycotina</taxon>
        <taxon>Saccharomycetes</taxon>
        <taxon>Saccharomycodales</taxon>
        <taxon>Saccharomycodaceae</taxon>
        <taxon>Hanseniaspora</taxon>
    </lineage>
</organism>
<sequence>MAASTQTVKSQASTENNKRNIYISGDEESQKCLQELKDNYTFKKAFRTWRNTALFSDLEFNALSSVSNVFNLNNPEIEVNILDTEIDYQTEEQSKLCDKKKEVNHIHELSILNKENYDLDTQKEIVLVHGYGASLGLFFNNFETFANLKNTSFHALDLLGFGLSSRPNFPKRKNPEKYVFNHTVKKNSKDKDGNKIEEIVNQEISVKTSLEDVEIAENFFIDSLEAWRRAKKIERFTLIGHSLGGYLSCCYALKYPERVEKLVLLSPVGLETSAFDLTECKDGLTTATSKDTTFVPGPNIEEEFEPLHENMKKLKRNGFLASDQNGHVQTLPNLPTVFKFIWRQEISPFTIIRKAGMLGPSMMSGWTFSRFMDLKDTEKIMKMHEYCYASFTGKGSGEHCLPRILGPGVLAYHPLLKRMPQNLKCDSLWVYGDSDWMNSSAGATMCNKINSIGKHKADFEIISSAGHHLYLDNAKEFNKMITDYLVKE</sequence>
<dbReference type="InterPro" id="IPR000073">
    <property type="entry name" value="AB_hydrolase_1"/>
</dbReference>
<reference evidence="3" key="1">
    <citation type="journal article" date="2016" name="Proc. Natl. Acad. Sci. U.S.A.">
        <title>Comparative genomics of biotechnologically important yeasts.</title>
        <authorList>
            <person name="Riley R."/>
            <person name="Haridas S."/>
            <person name="Wolfe K.H."/>
            <person name="Lopes M.R."/>
            <person name="Hittinger C.T."/>
            <person name="Goeker M."/>
            <person name="Salamov A.A."/>
            <person name="Wisecaver J.H."/>
            <person name="Long T.M."/>
            <person name="Calvey C.H."/>
            <person name="Aerts A.L."/>
            <person name="Barry K.W."/>
            <person name="Choi C."/>
            <person name="Clum A."/>
            <person name="Coughlan A.Y."/>
            <person name="Deshpande S."/>
            <person name="Douglass A.P."/>
            <person name="Hanson S.J."/>
            <person name="Klenk H.-P."/>
            <person name="LaButti K.M."/>
            <person name="Lapidus A."/>
            <person name="Lindquist E.A."/>
            <person name="Lipzen A.M."/>
            <person name="Meier-Kolthoff J.P."/>
            <person name="Ohm R.A."/>
            <person name="Otillar R.P."/>
            <person name="Pangilinan J.L."/>
            <person name="Peng Y."/>
            <person name="Rokas A."/>
            <person name="Rosa C.A."/>
            <person name="Scheuner C."/>
            <person name="Sibirny A.A."/>
            <person name="Slot J.C."/>
            <person name="Stielow J.B."/>
            <person name="Sun H."/>
            <person name="Kurtzman C.P."/>
            <person name="Blackwell M."/>
            <person name="Grigoriev I.V."/>
            <person name="Jeffries T.W."/>
        </authorList>
    </citation>
    <scope>NUCLEOTIDE SEQUENCE [LARGE SCALE GENOMIC DNA]</scope>
    <source>
        <strain evidence="3">NRRL Y-1626</strain>
    </source>
</reference>
<keyword evidence="2" id="KW-0378">Hydrolase</keyword>
<protein>
    <submittedName>
        <fullName evidence="2">Alpha/beta-hydrolase</fullName>
    </submittedName>
</protein>
<keyword evidence="3" id="KW-1185">Reference proteome</keyword>
<dbReference type="GO" id="GO:0005743">
    <property type="term" value="C:mitochondrial inner membrane"/>
    <property type="evidence" value="ECO:0007669"/>
    <property type="project" value="TreeGrafter"/>
</dbReference>